<keyword evidence="5 7" id="KW-0472">Membrane</keyword>
<accession>A7RU27</accession>
<keyword evidence="6" id="KW-0012">Acyltransferase</keyword>
<feature type="transmembrane region" description="Helical" evidence="7">
    <location>
        <begin position="183"/>
        <end position="206"/>
    </location>
</feature>
<dbReference type="Pfam" id="PF03062">
    <property type="entry name" value="MBOAT"/>
    <property type="match status" value="1"/>
</dbReference>
<evidence type="ECO:0000313" key="9">
    <source>
        <dbReference type="Proteomes" id="UP000001593"/>
    </source>
</evidence>
<dbReference type="GO" id="GO:0016746">
    <property type="term" value="F:acyltransferase activity"/>
    <property type="evidence" value="ECO:0000318"/>
    <property type="project" value="GO_Central"/>
</dbReference>
<keyword evidence="4 7" id="KW-1133">Transmembrane helix</keyword>
<dbReference type="InParanoid" id="A7RU27"/>
<dbReference type="InterPro" id="IPR004299">
    <property type="entry name" value="MBOAT_fam"/>
</dbReference>
<name>A7RU27_NEMVE</name>
<dbReference type="EMBL" id="DS469539">
    <property type="protein sequence ID" value="EDO44941.1"/>
    <property type="molecule type" value="Genomic_DNA"/>
</dbReference>
<evidence type="ECO:0000256" key="2">
    <source>
        <dbReference type="ARBA" id="ARBA00022679"/>
    </source>
</evidence>
<dbReference type="HOGENOM" id="CLU_919198_0_0_1"/>
<evidence type="ECO:0000256" key="7">
    <source>
        <dbReference type="SAM" id="Phobius"/>
    </source>
</evidence>
<organism evidence="8 9">
    <name type="scientific">Nematostella vectensis</name>
    <name type="common">Starlet sea anemone</name>
    <dbReference type="NCBI Taxonomy" id="45351"/>
    <lineage>
        <taxon>Eukaryota</taxon>
        <taxon>Metazoa</taxon>
        <taxon>Cnidaria</taxon>
        <taxon>Anthozoa</taxon>
        <taxon>Hexacorallia</taxon>
        <taxon>Actiniaria</taxon>
        <taxon>Edwardsiidae</taxon>
        <taxon>Nematostella</taxon>
    </lineage>
</organism>
<dbReference type="eggNOG" id="KOG2705">
    <property type="taxonomic scope" value="Eukaryota"/>
</dbReference>
<feature type="transmembrane region" description="Helical" evidence="7">
    <location>
        <begin position="227"/>
        <end position="248"/>
    </location>
</feature>
<dbReference type="PhylomeDB" id="A7RU27"/>
<comment type="subcellular location">
    <subcellularLocation>
        <location evidence="1">Membrane</location>
        <topology evidence="1">Multi-pass membrane protein</topology>
    </subcellularLocation>
</comment>
<keyword evidence="2" id="KW-0808">Transferase</keyword>
<evidence type="ECO:0000256" key="5">
    <source>
        <dbReference type="ARBA" id="ARBA00023136"/>
    </source>
</evidence>
<sequence length="303" mass="35893">MVLKICLEWPTRVDFGRPSHWRYALKALAKVHWRVSHPSSTNMAERPSMFQLIEQTSGFPELAVRFLLCLLTGWKLYHSEVYKALTYSFIFVERKLYRSRAYKRRGKLYHSRFRVRGKDPDANPQWDGVANMKIISYETSLSVLEIIQSFHLQTSLWLVRYVYKRLKFLGNRFLSLGLSQTFLAVWHGYMIGYYLLFVLQFFYVVFEKTFISTWQRFGGLPVYDMPFLAQVPLVPLLYVVKQMMTSYGCVPLALLHWHKIQRVFTLTYYAPVVLVCAWDLVLYPLVFYPAVRSKSRTNVKKWS</sequence>
<dbReference type="InterPro" id="IPR049941">
    <property type="entry name" value="LPLAT_7/PORCN-like"/>
</dbReference>
<evidence type="ECO:0000256" key="3">
    <source>
        <dbReference type="ARBA" id="ARBA00022692"/>
    </source>
</evidence>
<dbReference type="PANTHER" id="PTHR13906">
    <property type="entry name" value="PORCUPINE"/>
    <property type="match status" value="1"/>
</dbReference>
<proteinExistence type="predicted"/>
<reference evidence="8 9" key="1">
    <citation type="journal article" date="2007" name="Science">
        <title>Sea anemone genome reveals ancestral eumetazoan gene repertoire and genomic organization.</title>
        <authorList>
            <person name="Putnam N.H."/>
            <person name="Srivastava M."/>
            <person name="Hellsten U."/>
            <person name="Dirks B."/>
            <person name="Chapman J."/>
            <person name="Salamov A."/>
            <person name="Terry A."/>
            <person name="Shapiro H."/>
            <person name="Lindquist E."/>
            <person name="Kapitonov V.V."/>
            <person name="Jurka J."/>
            <person name="Genikhovich G."/>
            <person name="Grigoriev I.V."/>
            <person name="Lucas S.M."/>
            <person name="Steele R.E."/>
            <person name="Finnerty J.R."/>
            <person name="Technau U."/>
            <person name="Martindale M.Q."/>
            <person name="Rokhsar D.S."/>
        </authorList>
    </citation>
    <scope>NUCLEOTIDE SEQUENCE [LARGE SCALE GENOMIC DNA]</scope>
    <source>
        <strain evidence="9">CH2 X CH6</strain>
    </source>
</reference>
<dbReference type="PANTHER" id="PTHR13906:SF4">
    <property type="entry name" value="LYSOPHOSPHOLIPID ACYLTRANSFERASE 6"/>
    <property type="match status" value="1"/>
</dbReference>
<dbReference type="GO" id="GO:0016020">
    <property type="term" value="C:membrane"/>
    <property type="evidence" value="ECO:0000318"/>
    <property type="project" value="GO_Central"/>
</dbReference>
<gene>
    <name evidence="8" type="ORF">NEMVEDRAFT_v1g240702</name>
</gene>
<feature type="transmembrane region" description="Helical" evidence="7">
    <location>
        <begin position="268"/>
        <end position="291"/>
    </location>
</feature>
<evidence type="ECO:0000313" key="8">
    <source>
        <dbReference type="EMBL" id="EDO44941.1"/>
    </source>
</evidence>
<dbReference type="GO" id="GO:0030258">
    <property type="term" value="P:lipid modification"/>
    <property type="evidence" value="ECO:0000318"/>
    <property type="project" value="GO_Central"/>
</dbReference>
<dbReference type="Proteomes" id="UP000001593">
    <property type="component" value="Unassembled WGS sequence"/>
</dbReference>
<evidence type="ECO:0000256" key="1">
    <source>
        <dbReference type="ARBA" id="ARBA00004141"/>
    </source>
</evidence>
<keyword evidence="3 7" id="KW-0812">Transmembrane</keyword>
<keyword evidence="9" id="KW-1185">Reference proteome</keyword>
<dbReference type="AlphaFoldDB" id="A7RU27"/>
<evidence type="ECO:0000256" key="6">
    <source>
        <dbReference type="ARBA" id="ARBA00023315"/>
    </source>
</evidence>
<protein>
    <submittedName>
        <fullName evidence="8">Uncharacterized protein</fullName>
    </submittedName>
</protein>
<evidence type="ECO:0000256" key="4">
    <source>
        <dbReference type="ARBA" id="ARBA00022989"/>
    </source>
</evidence>